<sequence length="77" mass="9077">MLSLTDEFAAESQAGRDQQYSSSIDRFLAEQLTEDERQEVKQWVLDRKNISAAYRVLKRRGLSVAEPTFRHWVMKCR</sequence>
<evidence type="ECO:0000313" key="2">
    <source>
        <dbReference type="EMBL" id="GAS98909.1"/>
    </source>
</evidence>
<gene>
    <name evidence="2" type="ORF">RMCC_5874</name>
</gene>
<feature type="region of interest" description="Disordered" evidence="1">
    <location>
        <begin position="1"/>
        <end position="20"/>
    </location>
</feature>
<dbReference type="AlphaFoldDB" id="A0A100WI13"/>
<keyword evidence="3" id="KW-1185">Reference proteome</keyword>
<organism evidence="2 3">
    <name type="scientific">Mycolicibacterium canariasense</name>
    <name type="common">Mycobacterium canariasense</name>
    <dbReference type="NCBI Taxonomy" id="228230"/>
    <lineage>
        <taxon>Bacteria</taxon>
        <taxon>Bacillati</taxon>
        <taxon>Actinomycetota</taxon>
        <taxon>Actinomycetes</taxon>
        <taxon>Mycobacteriales</taxon>
        <taxon>Mycobacteriaceae</taxon>
        <taxon>Mycolicibacterium</taxon>
    </lineage>
</organism>
<comment type="caution">
    <text evidence="2">The sequence shown here is derived from an EMBL/GenBank/DDBJ whole genome shotgun (WGS) entry which is preliminary data.</text>
</comment>
<protein>
    <submittedName>
        <fullName evidence="2">Uncharacterized protein</fullName>
    </submittedName>
</protein>
<evidence type="ECO:0000313" key="3">
    <source>
        <dbReference type="Proteomes" id="UP000069443"/>
    </source>
</evidence>
<dbReference type="EMBL" id="BCSY01000113">
    <property type="protein sequence ID" value="GAS98909.1"/>
    <property type="molecule type" value="Genomic_DNA"/>
</dbReference>
<evidence type="ECO:0000256" key="1">
    <source>
        <dbReference type="SAM" id="MobiDB-lite"/>
    </source>
</evidence>
<accession>A0A100WI13</accession>
<reference evidence="3" key="2">
    <citation type="submission" date="2016-02" db="EMBL/GenBank/DDBJ databases">
        <title>Draft genome sequence of five rapidly growing Mycobacterium species.</title>
        <authorList>
            <person name="Katahira K."/>
            <person name="Gotou Y."/>
            <person name="Iida K."/>
            <person name="Ogura Y."/>
            <person name="Hayashi T."/>
        </authorList>
    </citation>
    <scope>NUCLEOTIDE SEQUENCE [LARGE SCALE GENOMIC DNA]</scope>
    <source>
        <strain evidence="3">JCM15298</strain>
    </source>
</reference>
<proteinExistence type="predicted"/>
<dbReference type="STRING" id="228230.RMCC_5874"/>
<dbReference type="RefSeq" id="WP_062659666.1">
    <property type="nucleotide sequence ID" value="NZ_BCSY01000113.1"/>
</dbReference>
<reference evidence="3" key="1">
    <citation type="journal article" date="2016" name="Genome Announc.">
        <title>Draft Genome Sequences of Five Rapidly Growing Mycobacterium Species, M. thermoresistibile, M. fortuitum subsp. acetamidolyticum, M. canariasense, M. brisbanense, and M. novocastrense.</title>
        <authorList>
            <person name="Katahira K."/>
            <person name="Ogura Y."/>
            <person name="Gotoh Y."/>
            <person name="Hayashi T."/>
        </authorList>
    </citation>
    <scope>NUCLEOTIDE SEQUENCE [LARGE SCALE GENOMIC DNA]</scope>
    <source>
        <strain evidence="3">JCM15298</strain>
    </source>
</reference>
<name>A0A100WI13_MYCCR</name>
<dbReference type="Proteomes" id="UP000069443">
    <property type="component" value="Unassembled WGS sequence"/>
</dbReference>